<keyword evidence="3" id="KW-1185">Reference proteome</keyword>
<feature type="transmembrane region" description="Helical" evidence="1">
    <location>
        <begin position="42"/>
        <end position="63"/>
    </location>
</feature>
<gene>
    <name evidence="2" type="ORF">Hs30E_11670</name>
</gene>
<accession>A0A6A0BCP1</accession>
<dbReference type="EMBL" id="BLLI01000031">
    <property type="protein sequence ID" value="GFH42616.1"/>
    <property type="molecule type" value="Genomic_DNA"/>
</dbReference>
<keyword evidence="1" id="KW-0812">Transmembrane</keyword>
<dbReference type="Proteomes" id="UP000480303">
    <property type="component" value="Unassembled WGS sequence"/>
</dbReference>
<evidence type="ECO:0000313" key="3">
    <source>
        <dbReference type="Proteomes" id="UP000480303"/>
    </source>
</evidence>
<name>A0A6A0BCP1_9LACT</name>
<organism evidence="2 3">
    <name type="scientific">Pseudolactococcus hodotermopsidis</name>
    <dbReference type="NCBI Taxonomy" id="2709157"/>
    <lineage>
        <taxon>Bacteria</taxon>
        <taxon>Bacillati</taxon>
        <taxon>Bacillota</taxon>
        <taxon>Bacilli</taxon>
        <taxon>Lactobacillales</taxon>
        <taxon>Streptococcaceae</taxon>
        <taxon>Pseudolactococcus</taxon>
    </lineage>
</organism>
<keyword evidence="1" id="KW-1133">Transmembrane helix</keyword>
<evidence type="ECO:0000256" key="1">
    <source>
        <dbReference type="SAM" id="Phobius"/>
    </source>
</evidence>
<proteinExistence type="predicted"/>
<protein>
    <submittedName>
        <fullName evidence="2">Uncharacterized protein</fullName>
    </submittedName>
</protein>
<sequence>MFYMLAYINTFFNTYTGFNTILVNGLETSESTTNVLLNLPPFQGNAVIIIYLTIAAILSIVIIDKFIETGDKQVLVGKAE</sequence>
<evidence type="ECO:0000313" key="2">
    <source>
        <dbReference type="EMBL" id="GFH42616.1"/>
    </source>
</evidence>
<dbReference type="AlphaFoldDB" id="A0A6A0BCP1"/>
<reference evidence="2 3" key="1">
    <citation type="submission" date="2020-02" db="EMBL/GenBank/DDBJ databases">
        <title>Draft genome sequence of Lactococcus sp. Hs30E4-3.</title>
        <authorList>
            <person name="Noda S."/>
            <person name="Yuki M."/>
            <person name="Ohkuma M."/>
        </authorList>
    </citation>
    <scope>NUCLEOTIDE SEQUENCE [LARGE SCALE GENOMIC DNA]</scope>
    <source>
        <strain evidence="2 3">Hs30E4-3</strain>
    </source>
</reference>
<keyword evidence="1" id="KW-0472">Membrane</keyword>
<comment type="caution">
    <text evidence="2">The sequence shown here is derived from an EMBL/GenBank/DDBJ whole genome shotgun (WGS) entry which is preliminary data.</text>
</comment>